<keyword evidence="2" id="KW-1185">Reference proteome</keyword>
<accession>A0A1U7LLJ4</accession>
<comment type="caution">
    <text evidence="1">The sequence shown here is derived from an EMBL/GenBank/DDBJ whole genome shotgun (WGS) entry which is preliminary data.</text>
</comment>
<dbReference type="Proteomes" id="UP000186594">
    <property type="component" value="Unassembled WGS sequence"/>
</dbReference>
<evidence type="ECO:0000313" key="1">
    <source>
        <dbReference type="EMBL" id="OLL23530.1"/>
    </source>
</evidence>
<sequence length="160" mass="18969">MDLTGPLIMPLYNFGTLEYLHKQISTHEVILSARVDSMIFRVDKDLHLRLSHLIEDNEREKLYFYQGQLYDSRYQPIAVPDKFPSPLLGEIERNEGREWTRDSRNNLKVFLNNEEITFLRCTQGLWQWSLAEKIPQGCLKVTFKAKDVKKNFLEMITELF</sequence>
<dbReference type="EMBL" id="LXFE01001511">
    <property type="protein sequence ID" value="OLL23530.1"/>
    <property type="molecule type" value="Genomic_DNA"/>
</dbReference>
<organism evidence="1 2">
    <name type="scientific">Neolecta irregularis (strain DAH-3)</name>
    <dbReference type="NCBI Taxonomy" id="1198029"/>
    <lineage>
        <taxon>Eukaryota</taxon>
        <taxon>Fungi</taxon>
        <taxon>Dikarya</taxon>
        <taxon>Ascomycota</taxon>
        <taxon>Taphrinomycotina</taxon>
        <taxon>Neolectales</taxon>
        <taxon>Neolectaceae</taxon>
        <taxon>Neolecta</taxon>
    </lineage>
</organism>
<name>A0A1U7LLJ4_NEOID</name>
<proteinExistence type="predicted"/>
<dbReference type="AlphaFoldDB" id="A0A1U7LLJ4"/>
<protein>
    <submittedName>
        <fullName evidence="1">Uncharacterized protein</fullName>
    </submittedName>
</protein>
<reference evidence="1 2" key="1">
    <citation type="submission" date="2016-04" db="EMBL/GenBank/DDBJ databases">
        <title>Evolutionary innovation and constraint leading to complex multicellularity in the Ascomycota.</title>
        <authorList>
            <person name="Cisse O."/>
            <person name="Nguyen A."/>
            <person name="Hewitt D.A."/>
            <person name="Jedd G."/>
            <person name="Stajich J.E."/>
        </authorList>
    </citation>
    <scope>NUCLEOTIDE SEQUENCE [LARGE SCALE GENOMIC DNA]</scope>
    <source>
        <strain evidence="1 2">DAH-3</strain>
    </source>
</reference>
<evidence type="ECO:0000313" key="2">
    <source>
        <dbReference type="Proteomes" id="UP000186594"/>
    </source>
</evidence>
<gene>
    <name evidence="1" type="ORF">NEOLI_001518</name>
</gene>